<evidence type="ECO:0000256" key="1">
    <source>
        <dbReference type="SAM" id="Phobius"/>
    </source>
</evidence>
<keyword evidence="1" id="KW-0812">Transmembrane</keyword>
<dbReference type="Pfam" id="PF05729">
    <property type="entry name" value="NACHT"/>
    <property type="match status" value="1"/>
</dbReference>
<evidence type="ECO:0000313" key="4">
    <source>
        <dbReference type="Proteomes" id="UP000053372"/>
    </source>
</evidence>
<dbReference type="InterPro" id="IPR027417">
    <property type="entry name" value="P-loop_NTPase"/>
</dbReference>
<feature type="transmembrane region" description="Helical" evidence="1">
    <location>
        <begin position="485"/>
        <end position="504"/>
    </location>
</feature>
<evidence type="ECO:0000313" key="3">
    <source>
        <dbReference type="EMBL" id="KST65186.1"/>
    </source>
</evidence>
<comment type="caution">
    <text evidence="3">The sequence shown here is derived from an EMBL/GenBank/DDBJ whole genome shotgun (WGS) entry which is preliminary data.</text>
</comment>
<feature type="transmembrane region" description="Helical" evidence="1">
    <location>
        <begin position="572"/>
        <end position="595"/>
    </location>
</feature>
<keyword evidence="4" id="KW-1185">Reference proteome</keyword>
<sequence>MLNPILRLVVAGLFVALGGYLINHLPAIPYFRGRKFLTLSLTFEITTLSLLVSGWKDLFSKSSSFQVTAGPFGVIVLLLFFWHISQLGWRIYQVWKLSYLTHQNKIKVLKTPKDWRRELLKAMKRDVESRLNNSLQNQEIIRVGTYIQPHQVGRKPLVKNNGESQLESGKPIIEAFDKSDIAGRLLILGEPGAGKTTLLLELARDLLERAQQNPDYPIPVLFELTNWRDDKQSIEEWLIDDLKFRYNVSEKISGQWLSENKLLPLLDGLDELGSTRQEKCIDKINDFLQKNSNLLPLVVCCRREEYEQGEKILNLQGAVYLQALSEGQIKEYLRLVGVPKLWKNLQNDPHGLGELAKIPLFLSLIPTAYPDGLENQLKRFNSEKERKEYQLKIRKELFDNYIERKLEEHHNRKGYKPENTKRWLIWLAKKMEKHNLQEFYLEKIEPSYLDNTFEKIQYLLIISLIPGLISGLVIAMSFYRNSGLIVGLFYGVVFALIYGFICLYPVPNDAKEAFKISFDLKSWLIFLLISGLIITLIPGLIPILTFGLIFVFNKGTELEDRKNPNQGIQESAKNIIVLIFIVLPIVISFLAIAAVHIHGQNLYVTSIIIREFLGVIIFVVALTGITVVQHISLRIILWTNRSIPWNYAYFLTYASDRKLINKVGGRFTFIHTLLQKHFAQMES</sequence>
<organism evidence="3 4">
    <name type="scientific">Mastigocoleus testarum BC008</name>
    <dbReference type="NCBI Taxonomy" id="371196"/>
    <lineage>
        <taxon>Bacteria</taxon>
        <taxon>Bacillati</taxon>
        <taxon>Cyanobacteriota</taxon>
        <taxon>Cyanophyceae</taxon>
        <taxon>Nostocales</taxon>
        <taxon>Hapalosiphonaceae</taxon>
        <taxon>Mastigocoleus</taxon>
    </lineage>
</organism>
<name>A0A0V7ZLB4_9CYAN</name>
<evidence type="ECO:0000259" key="2">
    <source>
        <dbReference type="PROSITE" id="PS50837"/>
    </source>
</evidence>
<dbReference type="OrthoDB" id="419058at2"/>
<keyword evidence="1" id="KW-1133">Transmembrane helix</keyword>
<dbReference type="AlphaFoldDB" id="A0A0V7ZLB4"/>
<reference evidence="3 4" key="1">
    <citation type="journal article" date="2015" name="Genome Announc.">
        <title>Draft Genome of the Euendolithic (true boring) Cyanobacterium Mastigocoleus testarum strain BC008.</title>
        <authorList>
            <person name="Guida B.S."/>
            <person name="Garcia-Pichel F."/>
        </authorList>
    </citation>
    <scope>NUCLEOTIDE SEQUENCE [LARGE SCALE GENOMIC DNA]</scope>
    <source>
        <strain evidence="3 4">BC008</strain>
    </source>
</reference>
<feature type="transmembrane region" description="Helical" evidence="1">
    <location>
        <begin position="6"/>
        <end position="24"/>
    </location>
</feature>
<protein>
    <recommendedName>
        <fullName evidence="2">NACHT domain-containing protein</fullName>
    </recommendedName>
</protein>
<feature type="transmembrane region" description="Helical" evidence="1">
    <location>
        <begin position="67"/>
        <end position="84"/>
    </location>
</feature>
<feature type="domain" description="NACHT" evidence="2">
    <location>
        <begin position="183"/>
        <end position="296"/>
    </location>
</feature>
<dbReference type="Gene3D" id="3.40.50.300">
    <property type="entry name" value="P-loop containing nucleotide triphosphate hydrolases"/>
    <property type="match status" value="1"/>
</dbReference>
<feature type="transmembrane region" description="Helical" evidence="1">
    <location>
        <begin position="36"/>
        <end position="55"/>
    </location>
</feature>
<feature type="transmembrane region" description="Helical" evidence="1">
    <location>
        <begin position="607"/>
        <end position="628"/>
    </location>
</feature>
<feature type="transmembrane region" description="Helical" evidence="1">
    <location>
        <begin position="458"/>
        <end position="479"/>
    </location>
</feature>
<dbReference type="SUPFAM" id="SSF52540">
    <property type="entry name" value="P-loop containing nucleoside triphosphate hydrolases"/>
    <property type="match status" value="1"/>
</dbReference>
<proteinExistence type="predicted"/>
<keyword evidence="1" id="KW-0472">Membrane</keyword>
<dbReference type="InterPro" id="IPR007111">
    <property type="entry name" value="NACHT_NTPase"/>
</dbReference>
<dbReference type="EMBL" id="LMTZ01000111">
    <property type="protein sequence ID" value="KST65186.1"/>
    <property type="molecule type" value="Genomic_DNA"/>
</dbReference>
<accession>A0A0V7ZLB4</accession>
<dbReference type="Proteomes" id="UP000053372">
    <property type="component" value="Unassembled WGS sequence"/>
</dbReference>
<feature type="transmembrane region" description="Helical" evidence="1">
    <location>
        <begin position="524"/>
        <end position="552"/>
    </location>
</feature>
<dbReference type="PROSITE" id="PS50837">
    <property type="entry name" value="NACHT"/>
    <property type="match status" value="1"/>
</dbReference>
<dbReference type="RefSeq" id="WP_058184073.1">
    <property type="nucleotide sequence ID" value="NZ_LMTZ01000111.1"/>
</dbReference>
<gene>
    <name evidence="3" type="ORF">BC008_20545</name>
</gene>